<name>A0AAF0CU06_9ENTE</name>
<protein>
    <submittedName>
        <fullName evidence="2">YrvL family regulatory protein</fullName>
    </submittedName>
</protein>
<sequence length="136" mass="15275">MPVRFKKLSSGFIFMILSSCILLFLMMTLGGLLQLLGADYHSKIDLLLFLMIFIAVSFVIDNILEKLVKFIFPEGRVSRSKSFGIYLVLSFLGECSLLYTMDQFVPSVTLPPFSIVIFGLLGIVFAIMLDVTSEEE</sequence>
<keyword evidence="1" id="KW-0812">Transmembrane</keyword>
<dbReference type="KEGG" id="vie:OL234_08200"/>
<organism evidence="2 3">
    <name type="scientific">Vagococcus intermedius</name>
    <dbReference type="NCBI Taxonomy" id="2991418"/>
    <lineage>
        <taxon>Bacteria</taxon>
        <taxon>Bacillati</taxon>
        <taxon>Bacillota</taxon>
        <taxon>Bacilli</taxon>
        <taxon>Lactobacillales</taxon>
        <taxon>Enterococcaceae</taxon>
        <taxon>Vagococcus</taxon>
    </lineage>
</organism>
<dbReference type="AlphaFoldDB" id="A0AAF0CU06"/>
<dbReference type="InterPro" id="IPR025912">
    <property type="entry name" value="YrvL"/>
</dbReference>
<evidence type="ECO:0000256" key="1">
    <source>
        <dbReference type="SAM" id="Phobius"/>
    </source>
</evidence>
<dbReference type="RefSeq" id="WP_275468751.1">
    <property type="nucleotide sequence ID" value="NZ_CP110232.1"/>
</dbReference>
<evidence type="ECO:0000313" key="2">
    <source>
        <dbReference type="EMBL" id="WEG72948.1"/>
    </source>
</evidence>
<gene>
    <name evidence="2" type="ORF">OL234_08200</name>
</gene>
<evidence type="ECO:0000313" key="3">
    <source>
        <dbReference type="Proteomes" id="UP001179647"/>
    </source>
</evidence>
<feature type="transmembrane region" description="Helical" evidence="1">
    <location>
        <begin position="113"/>
        <end position="131"/>
    </location>
</feature>
<proteinExistence type="predicted"/>
<feature type="transmembrane region" description="Helical" evidence="1">
    <location>
        <begin position="12"/>
        <end position="34"/>
    </location>
</feature>
<keyword evidence="1" id="KW-1133">Transmembrane helix</keyword>
<dbReference type="EMBL" id="CP110232">
    <property type="protein sequence ID" value="WEG72948.1"/>
    <property type="molecule type" value="Genomic_DNA"/>
</dbReference>
<dbReference type="PROSITE" id="PS51257">
    <property type="entry name" value="PROKAR_LIPOPROTEIN"/>
    <property type="match status" value="1"/>
</dbReference>
<keyword evidence="3" id="KW-1185">Reference proteome</keyword>
<dbReference type="Pfam" id="PF14184">
    <property type="entry name" value="YrvL"/>
    <property type="match status" value="1"/>
</dbReference>
<feature type="transmembrane region" description="Helical" evidence="1">
    <location>
        <begin position="46"/>
        <end position="64"/>
    </location>
</feature>
<feature type="transmembrane region" description="Helical" evidence="1">
    <location>
        <begin position="84"/>
        <end position="101"/>
    </location>
</feature>
<reference evidence="2" key="1">
    <citation type="submission" date="2022-10" db="EMBL/GenBank/DDBJ databases">
        <title>Vagococcus sp. isolated from poultry meat.</title>
        <authorList>
            <person name="Johansson P."/>
            <person name="Bjorkroth J."/>
        </authorList>
    </citation>
    <scope>NUCLEOTIDE SEQUENCE</scope>
    <source>
        <strain evidence="2">STAA11</strain>
    </source>
</reference>
<dbReference type="Proteomes" id="UP001179647">
    <property type="component" value="Chromosome"/>
</dbReference>
<keyword evidence="1" id="KW-0472">Membrane</keyword>
<accession>A0AAF0CU06</accession>